<organism evidence="2 3">
    <name type="scientific">Panaeolus cyanescens</name>
    <dbReference type="NCBI Taxonomy" id="181874"/>
    <lineage>
        <taxon>Eukaryota</taxon>
        <taxon>Fungi</taxon>
        <taxon>Dikarya</taxon>
        <taxon>Basidiomycota</taxon>
        <taxon>Agaricomycotina</taxon>
        <taxon>Agaricomycetes</taxon>
        <taxon>Agaricomycetidae</taxon>
        <taxon>Agaricales</taxon>
        <taxon>Agaricineae</taxon>
        <taxon>Galeropsidaceae</taxon>
        <taxon>Panaeolus</taxon>
    </lineage>
</organism>
<accession>A0A409X2W5</accession>
<protein>
    <submittedName>
        <fullName evidence="2">Uncharacterized protein</fullName>
    </submittedName>
</protein>
<evidence type="ECO:0000313" key="3">
    <source>
        <dbReference type="Proteomes" id="UP000284842"/>
    </source>
</evidence>
<feature type="region of interest" description="Disordered" evidence="1">
    <location>
        <begin position="19"/>
        <end position="39"/>
    </location>
</feature>
<dbReference type="Proteomes" id="UP000284842">
    <property type="component" value="Unassembled WGS sequence"/>
</dbReference>
<evidence type="ECO:0000313" key="2">
    <source>
        <dbReference type="EMBL" id="PPQ85081.1"/>
    </source>
</evidence>
<dbReference type="EMBL" id="NHTK01004763">
    <property type="protein sequence ID" value="PPQ85081.1"/>
    <property type="molecule type" value="Genomic_DNA"/>
</dbReference>
<dbReference type="AlphaFoldDB" id="A0A409X2W5"/>
<sequence length="217" mass="24179">MIKLQVGFEWALYPSAPNMSRSDENLRRRGRGSKTVTEDKRNINIPPAEVAVDGGPHIPPWPDERDIDTNLTHQYQEGIDLALRVLATNIDIATRAGALSVNSQHELAERLNRMVTRLKALDDRDHDIDDRRGLGSTLTDSNLVMAPMLPPNAYAAPVIPGSSVSGPNKIIVQKLHSVTNVVQHDSVGVSFHFNIEFNDPTSHLFPLPFFFFLEKNI</sequence>
<dbReference type="InParanoid" id="A0A409X2W5"/>
<keyword evidence="3" id="KW-1185">Reference proteome</keyword>
<comment type="caution">
    <text evidence="2">The sequence shown here is derived from an EMBL/GenBank/DDBJ whole genome shotgun (WGS) entry which is preliminary data.</text>
</comment>
<gene>
    <name evidence="2" type="ORF">CVT24_010047</name>
</gene>
<reference evidence="2 3" key="1">
    <citation type="journal article" date="2018" name="Evol. Lett.">
        <title>Horizontal gene cluster transfer increased hallucinogenic mushroom diversity.</title>
        <authorList>
            <person name="Reynolds H.T."/>
            <person name="Vijayakumar V."/>
            <person name="Gluck-Thaler E."/>
            <person name="Korotkin H.B."/>
            <person name="Matheny P.B."/>
            <person name="Slot J.C."/>
        </authorList>
    </citation>
    <scope>NUCLEOTIDE SEQUENCE [LARGE SCALE GENOMIC DNA]</scope>
    <source>
        <strain evidence="2 3">2629</strain>
    </source>
</reference>
<proteinExistence type="predicted"/>
<evidence type="ECO:0000256" key="1">
    <source>
        <dbReference type="SAM" id="MobiDB-lite"/>
    </source>
</evidence>
<name>A0A409X2W5_9AGAR</name>